<name>A0ABU1MXW6_9CAUL</name>
<reference evidence="1 3" key="1">
    <citation type="submission" date="2023-07" db="EMBL/GenBank/DDBJ databases">
        <title>Sorghum-associated microbial communities from plants grown in Nebraska, USA.</title>
        <authorList>
            <person name="Schachtman D."/>
        </authorList>
    </citation>
    <scope>NUCLEOTIDE SEQUENCE [LARGE SCALE GENOMIC DNA]</scope>
    <source>
        <strain evidence="1 3">DS2154</strain>
    </source>
</reference>
<accession>A0ABU1MXW6</accession>
<organism evidence="1 3">
    <name type="scientific">Caulobacter rhizosphaerae</name>
    <dbReference type="NCBI Taxonomy" id="2010972"/>
    <lineage>
        <taxon>Bacteria</taxon>
        <taxon>Pseudomonadati</taxon>
        <taxon>Pseudomonadota</taxon>
        <taxon>Alphaproteobacteria</taxon>
        <taxon>Caulobacterales</taxon>
        <taxon>Caulobacteraceae</taxon>
        <taxon>Caulobacter</taxon>
    </lineage>
</organism>
<dbReference type="EMBL" id="JAVDRL010000005">
    <property type="protein sequence ID" value="MDR6531388.1"/>
    <property type="molecule type" value="Genomic_DNA"/>
</dbReference>
<comment type="caution">
    <text evidence="1">The sequence shown here is derived from an EMBL/GenBank/DDBJ whole genome shotgun (WGS) entry which is preliminary data.</text>
</comment>
<protein>
    <recommendedName>
        <fullName evidence="4">DDE family transposase</fullName>
    </recommendedName>
</protein>
<evidence type="ECO:0000313" key="1">
    <source>
        <dbReference type="EMBL" id="MDR6531027.1"/>
    </source>
</evidence>
<evidence type="ECO:0008006" key="4">
    <source>
        <dbReference type="Google" id="ProtNLM"/>
    </source>
</evidence>
<evidence type="ECO:0000313" key="3">
    <source>
        <dbReference type="Proteomes" id="UP001262754"/>
    </source>
</evidence>
<dbReference type="EMBL" id="JAVDRL010000004">
    <property type="protein sequence ID" value="MDR6531027.1"/>
    <property type="molecule type" value="Genomic_DNA"/>
</dbReference>
<keyword evidence="3" id="KW-1185">Reference proteome</keyword>
<dbReference type="Proteomes" id="UP001262754">
    <property type="component" value="Unassembled WGS sequence"/>
</dbReference>
<gene>
    <name evidence="1" type="ORF">J2800_001766</name>
    <name evidence="2" type="ORF">J2800_002130</name>
</gene>
<sequence>METFAACFSAMEDPRARNARHDLLELVFVAL</sequence>
<feature type="non-terminal residue" evidence="1">
    <location>
        <position position="31"/>
    </location>
</feature>
<proteinExistence type="predicted"/>
<evidence type="ECO:0000313" key="2">
    <source>
        <dbReference type="EMBL" id="MDR6531388.1"/>
    </source>
</evidence>